<name>A0A124SF02_CYNCS</name>
<evidence type="ECO:0000256" key="7">
    <source>
        <dbReference type="ARBA" id="ARBA00022729"/>
    </source>
</evidence>
<evidence type="ECO:0000256" key="6">
    <source>
        <dbReference type="ARBA" id="ARBA00022723"/>
    </source>
</evidence>
<evidence type="ECO:0000313" key="14">
    <source>
        <dbReference type="Proteomes" id="UP000243975"/>
    </source>
</evidence>
<keyword evidence="8" id="KW-0378">Hydrolase</keyword>
<dbReference type="EMBL" id="LEKV01002747">
    <property type="protein sequence ID" value="KVI01696.1"/>
    <property type="molecule type" value="Genomic_DNA"/>
</dbReference>
<comment type="similarity">
    <text evidence="4">Belongs to the metallophosphoesterase superfamily. Purple acid phosphatase family.</text>
</comment>
<evidence type="ECO:0000256" key="1">
    <source>
        <dbReference type="ARBA" id="ARBA00000032"/>
    </source>
</evidence>
<evidence type="ECO:0000313" key="13">
    <source>
        <dbReference type="EMBL" id="KVI01696.1"/>
    </source>
</evidence>
<comment type="caution">
    <text evidence="13">The sequence shown here is derived from an EMBL/GenBank/DDBJ whole genome shotgun (WGS) entry which is preliminary data.</text>
</comment>
<dbReference type="AlphaFoldDB" id="A0A124SF02"/>
<proteinExistence type="inferred from homology"/>
<dbReference type="PANTHER" id="PTHR22953">
    <property type="entry name" value="ACID PHOSPHATASE RELATED"/>
    <property type="match status" value="1"/>
</dbReference>
<dbReference type="OMA" id="YTSNHIH"/>
<dbReference type="EC" id="3.1.3.2" evidence="5"/>
<dbReference type="InterPro" id="IPR039331">
    <property type="entry name" value="PAPs-like"/>
</dbReference>
<keyword evidence="14" id="KW-1185">Reference proteome</keyword>
<accession>A0A124SF02</accession>
<gene>
    <name evidence="13" type="ORF">Ccrd_020024</name>
</gene>
<sequence length="135" mass="15451">MPFDSDVFSLPSGYNAPQQVHITQGAHVGRSVIVSWVTQNEPGSETVVYWAESSHRKHNATAMVTTYKYYNYTSGFIHHCTIKHLKFDTKYYYEIETSPTVRRFWFMTPPAVGLINKLCSHHLPYAATIGSFLML</sequence>
<dbReference type="InterPro" id="IPR008963">
    <property type="entry name" value="Purple_acid_Pase-like_N"/>
</dbReference>
<protein>
    <recommendedName>
        <fullName evidence="5">acid phosphatase</fullName>
        <ecNumber evidence="5">3.1.3.2</ecNumber>
    </recommendedName>
</protein>
<evidence type="ECO:0000256" key="3">
    <source>
        <dbReference type="ARBA" id="ARBA00001962"/>
    </source>
</evidence>
<evidence type="ECO:0000256" key="10">
    <source>
        <dbReference type="ARBA" id="ARBA00023004"/>
    </source>
</evidence>
<dbReference type="PANTHER" id="PTHR22953:SF144">
    <property type="entry name" value="PURPLE ACID PHOSPHATASE"/>
    <property type="match status" value="1"/>
</dbReference>
<dbReference type="GO" id="GO:0046872">
    <property type="term" value="F:metal ion binding"/>
    <property type="evidence" value="ECO:0007669"/>
    <property type="project" value="UniProtKB-KW"/>
</dbReference>
<comment type="cofactor">
    <cofactor evidence="3">
        <name>Fe cation</name>
        <dbReference type="ChEBI" id="CHEBI:24875"/>
    </cofactor>
</comment>
<dbReference type="Gramene" id="KVI01696">
    <property type="protein sequence ID" value="KVI01696"/>
    <property type="gene ID" value="Ccrd_020024"/>
</dbReference>
<dbReference type="Gene3D" id="2.60.40.380">
    <property type="entry name" value="Purple acid phosphatase-like, N-terminal"/>
    <property type="match status" value="1"/>
</dbReference>
<evidence type="ECO:0000256" key="5">
    <source>
        <dbReference type="ARBA" id="ARBA00012646"/>
    </source>
</evidence>
<dbReference type="OrthoDB" id="45007at2759"/>
<keyword evidence="6" id="KW-0479">Metal-binding</keyword>
<reference evidence="13 14" key="1">
    <citation type="journal article" date="2016" name="Sci. Rep.">
        <title>The genome sequence of the outbreeding globe artichoke constructed de novo incorporating a phase-aware low-pass sequencing strategy of F1 progeny.</title>
        <authorList>
            <person name="Scaglione D."/>
            <person name="Reyes-Chin-Wo S."/>
            <person name="Acquadro A."/>
            <person name="Froenicke L."/>
            <person name="Portis E."/>
            <person name="Beitel C."/>
            <person name="Tirone M."/>
            <person name="Mauro R."/>
            <person name="Lo Monaco A."/>
            <person name="Mauromicale G."/>
            <person name="Faccioli P."/>
            <person name="Cattivelli L."/>
            <person name="Rieseberg L."/>
            <person name="Michelmore R."/>
            <person name="Lanteri S."/>
        </authorList>
    </citation>
    <scope>NUCLEOTIDE SEQUENCE [LARGE SCALE GENOMIC DNA]</scope>
    <source>
        <strain evidence="13">2C</strain>
    </source>
</reference>
<dbReference type="SUPFAM" id="SSF49363">
    <property type="entry name" value="Purple acid phosphatase, N-terminal domain"/>
    <property type="match status" value="1"/>
</dbReference>
<organism evidence="13 14">
    <name type="scientific">Cynara cardunculus var. scolymus</name>
    <name type="common">Globe artichoke</name>
    <name type="synonym">Cynara scolymus</name>
    <dbReference type="NCBI Taxonomy" id="59895"/>
    <lineage>
        <taxon>Eukaryota</taxon>
        <taxon>Viridiplantae</taxon>
        <taxon>Streptophyta</taxon>
        <taxon>Embryophyta</taxon>
        <taxon>Tracheophyta</taxon>
        <taxon>Spermatophyta</taxon>
        <taxon>Magnoliopsida</taxon>
        <taxon>eudicotyledons</taxon>
        <taxon>Gunneridae</taxon>
        <taxon>Pentapetalae</taxon>
        <taxon>asterids</taxon>
        <taxon>campanulids</taxon>
        <taxon>Asterales</taxon>
        <taxon>Asteraceae</taxon>
        <taxon>Carduoideae</taxon>
        <taxon>Cardueae</taxon>
        <taxon>Carduinae</taxon>
        <taxon>Cynara</taxon>
    </lineage>
</organism>
<comment type="cofactor">
    <cofactor evidence="2">
        <name>Zn(2+)</name>
        <dbReference type="ChEBI" id="CHEBI:29105"/>
    </cofactor>
</comment>
<evidence type="ECO:0000256" key="2">
    <source>
        <dbReference type="ARBA" id="ARBA00001947"/>
    </source>
</evidence>
<evidence type="ECO:0000259" key="12">
    <source>
        <dbReference type="Pfam" id="PF16656"/>
    </source>
</evidence>
<evidence type="ECO:0000256" key="8">
    <source>
        <dbReference type="ARBA" id="ARBA00022801"/>
    </source>
</evidence>
<keyword evidence="7" id="KW-0732">Signal</keyword>
<evidence type="ECO:0000256" key="9">
    <source>
        <dbReference type="ARBA" id="ARBA00022833"/>
    </source>
</evidence>
<dbReference type="FunFam" id="2.60.40.380:FF:000001">
    <property type="entry name" value="Fe(3+)-Zn(2+) purple acid phosphatase"/>
    <property type="match status" value="1"/>
</dbReference>
<dbReference type="Proteomes" id="UP000243975">
    <property type="component" value="Unassembled WGS sequence"/>
</dbReference>
<evidence type="ECO:0000256" key="4">
    <source>
        <dbReference type="ARBA" id="ARBA00008723"/>
    </source>
</evidence>
<evidence type="ECO:0000256" key="11">
    <source>
        <dbReference type="ARBA" id="ARBA00023180"/>
    </source>
</evidence>
<keyword evidence="9" id="KW-0862">Zinc</keyword>
<dbReference type="GO" id="GO:0003993">
    <property type="term" value="F:acid phosphatase activity"/>
    <property type="evidence" value="ECO:0007669"/>
    <property type="project" value="UniProtKB-EC"/>
</dbReference>
<dbReference type="Pfam" id="PF16656">
    <property type="entry name" value="Pur_ac_phosph_N"/>
    <property type="match status" value="1"/>
</dbReference>
<dbReference type="InterPro" id="IPR015914">
    <property type="entry name" value="PAPs_N"/>
</dbReference>
<feature type="domain" description="Purple acid phosphatase N-terminal" evidence="12">
    <location>
        <begin position="17"/>
        <end position="106"/>
    </location>
</feature>
<keyword evidence="10" id="KW-0408">Iron</keyword>
<keyword evidence="11" id="KW-0325">Glycoprotein</keyword>
<comment type="catalytic activity">
    <reaction evidence="1">
        <text>a phosphate monoester + H2O = an alcohol + phosphate</text>
        <dbReference type="Rhea" id="RHEA:15017"/>
        <dbReference type="ChEBI" id="CHEBI:15377"/>
        <dbReference type="ChEBI" id="CHEBI:30879"/>
        <dbReference type="ChEBI" id="CHEBI:43474"/>
        <dbReference type="ChEBI" id="CHEBI:67140"/>
        <dbReference type="EC" id="3.1.3.2"/>
    </reaction>
</comment>
<dbReference type="STRING" id="59895.A0A124SF02"/>